<dbReference type="SMART" id="SM00451">
    <property type="entry name" value="ZnF_U1"/>
    <property type="match status" value="2"/>
</dbReference>
<feature type="region of interest" description="Disordered" evidence="1">
    <location>
        <begin position="1"/>
        <end position="22"/>
    </location>
</feature>
<evidence type="ECO:0000259" key="2">
    <source>
        <dbReference type="SMART" id="SM00451"/>
    </source>
</evidence>
<feature type="region of interest" description="Disordered" evidence="1">
    <location>
        <begin position="320"/>
        <end position="350"/>
    </location>
</feature>
<feature type="domain" description="U1-type" evidence="2">
    <location>
        <begin position="276"/>
        <end position="310"/>
    </location>
</feature>
<dbReference type="AlphaFoldDB" id="A0A6A6MIF9"/>
<dbReference type="Gene3D" id="3.30.160.60">
    <property type="entry name" value="Classic Zinc Finger"/>
    <property type="match status" value="2"/>
</dbReference>
<dbReference type="SUPFAM" id="SSF57667">
    <property type="entry name" value="beta-beta-alpha zinc fingers"/>
    <property type="match status" value="2"/>
</dbReference>
<dbReference type="PANTHER" id="PTHR47487:SF12">
    <property type="entry name" value="GLUTENIN, HIGH MOLECULAR WEIGHT SUBUNIT DX5-LIKE"/>
    <property type="match status" value="1"/>
</dbReference>
<dbReference type="InterPro" id="IPR003604">
    <property type="entry name" value="Matrin/U1-like-C_Znf_C2H2"/>
</dbReference>
<protein>
    <recommendedName>
        <fullName evidence="2">U1-type domain-containing protein</fullName>
    </recommendedName>
</protein>
<dbReference type="Proteomes" id="UP000467840">
    <property type="component" value="Chromosome 15"/>
</dbReference>
<comment type="caution">
    <text evidence="3">The sequence shown here is derived from an EMBL/GenBank/DDBJ whole genome shotgun (WGS) entry which is preliminary data.</text>
</comment>
<proteinExistence type="predicted"/>
<feature type="compositionally biased region" description="Basic and acidic residues" evidence="1">
    <location>
        <begin position="247"/>
        <end position="260"/>
    </location>
</feature>
<gene>
    <name evidence="3" type="ORF">GH714_009169</name>
</gene>
<organism evidence="3 4">
    <name type="scientific">Hevea brasiliensis</name>
    <name type="common">Para rubber tree</name>
    <name type="synonym">Siphonia brasiliensis</name>
    <dbReference type="NCBI Taxonomy" id="3981"/>
    <lineage>
        <taxon>Eukaryota</taxon>
        <taxon>Viridiplantae</taxon>
        <taxon>Streptophyta</taxon>
        <taxon>Embryophyta</taxon>
        <taxon>Tracheophyta</taxon>
        <taxon>Spermatophyta</taxon>
        <taxon>Magnoliopsida</taxon>
        <taxon>eudicotyledons</taxon>
        <taxon>Gunneridae</taxon>
        <taxon>Pentapetalae</taxon>
        <taxon>rosids</taxon>
        <taxon>fabids</taxon>
        <taxon>Malpighiales</taxon>
        <taxon>Euphorbiaceae</taxon>
        <taxon>Crotonoideae</taxon>
        <taxon>Micrandreae</taxon>
        <taxon>Hevea</taxon>
    </lineage>
</organism>
<feature type="domain" description="U1-type" evidence="2">
    <location>
        <begin position="446"/>
        <end position="480"/>
    </location>
</feature>
<evidence type="ECO:0000313" key="3">
    <source>
        <dbReference type="EMBL" id="KAF2313084.1"/>
    </source>
</evidence>
<feature type="region of interest" description="Disordered" evidence="1">
    <location>
        <begin position="180"/>
        <end position="269"/>
    </location>
</feature>
<feature type="region of interest" description="Disordered" evidence="1">
    <location>
        <begin position="541"/>
        <end position="561"/>
    </location>
</feature>
<dbReference type="InterPro" id="IPR013087">
    <property type="entry name" value="Znf_C2H2_type"/>
</dbReference>
<dbReference type="InterPro" id="IPR036236">
    <property type="entry name" value="Znf_C2H2_sf"/>
</dbReference>
<dbReference type="Pfam" id="PF12874">
    <property type="entry name" value="zf-met"/>
    <property type="match status" value="2"/>
</dbReference>
<sequence>MDVSSLPESEQQQLNPHFQEQAQAPRYQIQDYYYQTQGQYYDHSYYSYYQEYPPQNQWQYDRQPQNYAYYRPDYSAAYQQPLYHQHESAPGVSAPHEAAQIVDSGGTGLSLQAAQQQRYYPPHQSSVSVVVQPGMNPAAAVAIAALEQLTQFAGSMDAAERAMAGLPTKSPVFGPVPMHSLDVRHPHKRGSRRGGGPFRGGGQGNVGRHHGSVPSVRGKGHGRGKARSKRFQIQGVNSTSSHTEPSAAKEHTADVAKKVAESASAPENVAPNCRPVQLAWCELCRVDCSGLEILEQHKNGKKHKKNLLRYQEMKNAIEPAEEIQNPQEPINDSKPEESQQPPFAEDGEEQKLAENLPSEAGSIEHRMENSCNNEHRMENNLQNNAGEKPQVPAGEPSDQQGRKFRMNLFDNRRHGMKRKMKGGRGGKRIKTFEARRAVEPPKPKILAPQLCDLCNVKCDTREVLDRHLSGKKHIAKLKRFQGHQAMYGPTGLQALYPPNPIAQTHSLPQGHQPFYNPQGAFLPQGAYFPSQGYQSASAAAGLNPQFSQSSMPQQSESTSTL</sequence>
<feature type="compositionally biased region" description="Gly residues" evidence="1">
    <location>
        <begin position="193"/>
        <end position="205"/>
    </location>
</feature>
<dbReference type="GO" id="GO:0003676">
    <property type="term" value="F:nucleic acid binding"/>
    <property type="evidence" value="ECO:0007669"/>
    <property type="project" value="InterPro"/>
</dbReference>
<evidence type="ECO:0000313" key="4">
    <source>
        <dbReference type="Proteomes" id="UP000467840"/>
    </source>
</evidence>
<reference evidence="3 4" key="1">
    <citation type="journal article" date="2020" name="Mol. Plant">
        <title>The Chromosome-Based Rubber Tree Genome Provides New Insights into Spurge Genome Evolution and Rubber Biosynthesis.</title>
        <authorList>
            <person name="Liu J."/>
            <person name="Shi C."/>
            <person name="Shi C.C."/>
            <person name="Li W."/>
            <person name="Zhang Q.J."/>
            <person name="Zhang Y."/>
            <person name="Li K."/>
            <person name="Lu H.F."/>
            <person name="Shi C."/>
            <person name="Zhu S.T."/>
            <person name="Xiao Z.Y."/>
            <person name="Nan H."/>
            <person name="Yue Y."/>
            <person name="Zhu X.G."/>
            <person name="Wu Y."/>
            <person name="Hong X.N."/>
            <person name="Fan G.Y."/>
            <person name="Tong Y."/>
            <person name="Zhang D."/>
            <person name="Mao C.L."/>
            <person name="Liu Y.L."/>
            <person name="Hao S.J."/>
            <person name="Liu W.Q."/>
            <person name="Lv M.Q."/>
            <person name="Zhang H.B."/>
            <person name="Liu Y."/>
            <person name="Hu-Tang G.R."/>
            <person name="Wang J.P."/>
            <person name="Wang J.H."/>
            <person name="Sun Y.H."/>
            <person name="Ni S.B."/>
            <person name="Chen W.B."/>
            <person name="Zhang X.C."/>
            <person name="Jiao Y.N."/>
            <person name="Eichler E.E."/>
            <person name="Li G.H."/>
            <person name="Liu X."/>
            <person name="Gao L.Z."/>
        </authorList>
    </citation>
    <scope>NUCLEOTIDE SEQUENCE [LARGE SCALE GENOMIC DNA]</scope>
    <source>
        <strain evidence="4">cv. GT1</strain>
        <tissue evidence="3">Leaf</tissue>
    </source>
</reference>
<feature type="compositionally biased region" description="Polar residues" evidence="1">
    <location>
        <begin position="234"/>
        <end position="244"/>
    </location>
</feature>
<name>A0A6A6MIF9_HEVBR</name>
<dbReference type="EMBL" id="JAAGAX010000005">
    <property type="protein sequence ID" value="KAF2313084.1"/>
    <property type="molecule type" value="Genomic_DNA"/>
</dbReference>
<accession>A0A6A6MIF9</accession>
<evidence type="ECO:0000256" key="1">
    <source>
        <dbReference type="SAM" id="MobiDB-lite"/>
    </source>
</evidence>
<dbReference type="PANTHER" id="PTHR47487">
    <property type="entry name" value="OS06G0651300 PROTEIN-RELATED"/>
    <property type="match status" value="1"/>
</dbReference>
<dbReference type="SMR" id="A0A6A6MIF9"/>
<feature type="region of interest" description="Disordered" evidence="1">
    <location>
        <begin position="382"/>
        <end position="401"/>
    </location>
</feature>
<dbReference type="GO" id="GO:0008270">
    <property type="term" value="F:zinc ion binding"/>
    <property type="evidence" value="ECO:0007669"/>
    <property type="project" value="InterPro"/>
</dbReference>
<keyword evidence="4" id="KW-1185">Reference proteome</keyword>
<feature type="compositionally biased region" description="Basic residues" evidence="1">
    <location>
        <begin position="218"/>
        <end position="230"/>
    </location>
</feature>